<dbReference type="Gene3D" id="1.10.357.10">
    <property type="entry name" value="Tetracycline Repressor, domain 2"/>
    <property type="match status" value="1"/>
</dbReference>
<dbReference type="PRINTS" id="PR00455">
    <property type="entry name" value="HTHTETR"/>
</dbReference>
<dbReference type="Gene3D" id="1.10.10.60">
    <property type="entry name" value="Homeodomain-like"/>
    <property type="match status" value="1"/>
</dbReference>
<evidence type="ECO:0000313" key="4">
    <source>
        <dbReference type="EMBL" id="GHA10923.1"/>
    </source>
</evidence>
<gene>
    <name evidence="4" type="ORF">GCM10008090_20840</name>
</gene>
<dbReference type="Pfam" id="PF00440">
    <property type="entry name" value="TetR_N"/>
    <property type="match status" value="1"/>
</dbReference>
<proteinExistence type="predicted"/>
<dbReference type="EMBL" id="BMXA01000003">
    <property type="protein sequence ID" value="GHA10923.1"/>
    <property type="molecule type" value="Genomic_DNA"/>
</dbReference>
<dbReference type="Pfam" id="PF09209">
    <property type="entry name" value="CecR_C"/>
    <property type="match status" value="1"/>
</dbReference>
<accession>A0A918RTY5</accession>
<keyword evidence="5" id="KW-1185">Reference proteome</keyword>
<dbReference type="PANTHER" id="PTHR30055">
    <property type="entry name" value="HTH-TYPE TRANSCRIPTIONAL REGULATOR RUTR"/>
    <property type="match status" value="1"/>
</dbReference>
<comment type="caution">
    <text evidence="4">The sequence shown here is derived from an EMBL/GenBank/DDBJ whole genome shotgun (WGS) entry which is preliminary data.</text>
</comment>
<dbReference type="GO" id="GO:0003700">
    <property type="term" value="F:DNA-binding transcription factor activity"/>
    <property type="evidence" value="ECO:0007669"/>
    <property type="project" value="TreeGrafter"/>
</dbReference>
<feature type="domain" description="HTH tetR-type" evidence="3">
    <location>
        <begin position="20"/>
        <end position="80"/>
    </location>
</feature>
<evidence type="ECO:0000259" key="3">
    <source>
        <dbReference type="PROSITE" id="PS50977"/>
    </source>
</evidence>
<dbReference type="InterPro" id="IPR036271">
    <property type="entry name" value="Tet_transcr_reg_TetR-rel_C_sf"/>
</dbReference>
<dbReference type="InterPro" id="IPR009057">
    <property type="entry name" value="Homeodomain-like_sf"/>
</dbReference>
<dbReference type="SUPFAM" id="SSF46689">
    <property type="entry name" value="Homeodomain-like"/>
    <property type="match status" value="1"/>
</dbReference>
<evidence type="ECO:0000313" key="5">
    <source>
        <dbReference type="Proteomes" id="UP000614811"/>
    </source>
</evidence>
<name>A0A918RTY5_9GAMM</name>
<reference evidence="4" key="2">
    <citation type="submission" date="2020-09" db="EMBL/GenBank/DDBJ databases">
        <authorList>
            <person name="Sun Q."/>
            <person name="Kim S."/>
        </authorList>
    </citation>
    <scope>NUCLEOTIDE SEQUENCE</scope>
    <source>
        <strain evidence="4">KCTC 12711</strain>
    </source>
</reference>
<dbReference type="PROSITE" id="PS50977">
    <property type="entry name" value="HTH_TETR_2"/>
    <property type="match status" value="1"/>
</dbReference>
<reference evidence="4" key="1">
    <citation type="journal article" date="2014" name="Int. J. Syst. Evol. Microbiol.">
        <title>Complete genome sequence of Corynebacterium casei LMG S-19264T (=DSM 44701T), isolated from a smear-ripened cheese.</title>
        <authorList>
            <consortium name="US DOE Joint Genome Institute (JGI-PGF)"/>
            <person name="Walter F."/>
            <person name="Albersmeier A."/>
            <person name="Kalinowski J."/>
            <person name="Ruckert C."/>
        </authorList>
    </citation>
    <scope>NUCLEOTIDE SEQUENCE</scope>
    <source>
        <strain evidence="4">KCTC 12711</strain>
    </source>
</reference>
<keyword evidence="1 2" id="KW-0238">DNA-binding</keyword>
<dbReference type="PANTHER" id="PTHR30055:SF146">
    <property type="entry name" value="HTH-TYPE TRANSCRIPTIONAL DUAL REGULATOR CECR"/>
    <property type="match status" value="1"/>
</dbReference>
<evidence type="ECO:0000256" key="2">
    <source>
        <dbReference type="PROSITE-ProRule" id="PRU00335"/>
    </source>
</evidence>
<dbReference type="GO" id="GO:0000976">
    <property type="term" value="F:transcription cis-regulatory region binding"/>
    <property type="evidence" value="ECO:0007669"/>
    <property type="project" value="TreeGrafter"/>
</dbReference>
<feature type="DNA-binding region" description="H-T-H motif" evidence="2">
    <location>
        <begin position="43"/>
        <end position="62"/>
    </location>
</feature>
<dbReference type="InterPro" id="IPR015292">
    <property type="entry name" value="Tscrpt_reg_YbiH_C"/>
</dbReference>
<dbReference type="AlphaFoldDB" id="A0A918RTY5"/>
<sequence>MIEIGVKRVTEKKAGPGVGELAREKLLQAALDMFGQHGFDGVSIRQISDSAGMNVSSISYHFGSKDGLYCAVADYIGAQIIEHSHAPATAAEEFLNTQSLDAGEAMNHLLSIVENMMQIMLPDSVETKRWARFVTQFQLGEDARDHWLSKNPFHDLVAKLVAIVRSEPDKTLENAIIAQTIFGQVLVFRVSRMSAKMALNISSFGPEEVAQIKRVVFSNIQKLLSQ</sequence>
<dbReference type="InterPro" id="IPR001647">
    <property type="entry name" value="HTH_TetR"/>
</dbReference>
<dbReference type="SUPFAM" id="SSF48498">
    <property type="entry name" value="Tetracyclin repressor-like, C-terminal domain"/>
    <property type="match status" value="1"/>
</dbReference>
<dbReference type="Proteomes" id="UP000614811">
    <property type="component" value="Unassembled WGS sequence"/>
</dbReference>
<organism evidence="4 5">
    <name type="scientific">Arenicella chitinivorans</name>
    <dbReference type="NCBI Taxonomy" id="1329800"/>
    <lineage>
        <taxon>Bacteria</taxon>
        <taxon>Pseudomonadati</taxon>
        <taxon>Pseudomonadota</taxon>
        <taxon>Gammaproteobacteria</taxon>
        <taxon>Arenicellales</taxon>
        <taxon>Arenicellaceae</taxon>
        <taxon>Arenicella</taxon>
    </lineage>
</organism>
<dbReference type="InterPro" id="IPR050109">
    <property type="entry name" value="HTH-type_TetR-like_transc_reg"/>
</dbReference>
<evidence type="ECO:0000256" key="1">
    <source>
        <dbReference type="ARBA" id="ARBA00023125"/>
    </source>
</evidence>
<protein>
    <submittedName>
        <fullName evidence="4">TetR family transcriptional regulator</fullName>
    </submittedName>
</protein>